<keyword evidence="2" id="KW-0813">Transport</keyword>
<evidence type="ECO:0000256" key="3">
    <source>
        <dbReference type="ARBA" id="ARBA00022692"/>
    </source>
</evidence>
<keyword evidence="3 6" id="KW-0812">Transmembrane</keyword>
<dbReference type="AlphaFoldDB" id="A0AA38REX3"/>
<keyword evidence="4 6" id="KW-1133">Transmembrane helix</keyword>
<dbReference type="GO" id="GO:0016020">
    <property type="term" value="C:membrane"/>
    <property type="evidence" value="ECO:0007669"/>
    <property type="project" value="UniProtKB-SubCell"/>
</dbReference>
<comment type="subcellular location">
    <subcellularLocation>
        <location evidence="1">Membrane</location>
        <topology evidence="1">Multi-pass membrane protein</topology>
    </subcellularLocation>
</comment>
<evidence type="ECO:0000256" key="1">
    <source>
        <dbReference type="ARBA" id="ARBA00004141"/>
    </source>
</evidence>
<proteinExistence type="predicted"/>
<feature type="transmembrane region" description="Helical" evidence="6">
    <location>
        <begin position="244"/>
        <end position="266"/>
    </location>
</feature>
<accession>A0AA38REX3</accession>
<reference evidence="7" key="1">
    <citation type="submission" date="2022-07" db="EMBL/GenBank/DDBJ databases">
        <title>Fungi with potential for degradation of polypropylene.</title>
        <authorList>
            <person name="Gostincar C."/>
        </authorList>
    </citation>
    <scope>NUCLEOTIDE SEQUENCE</scope>
    <source>
        <strain evidence="7">EXF-13287</strain>
    </source>
</reference>
<organism evidence="7 8">
    <name type="scientific">Coniochaeta hoffmannii</name>
    <dbReference type="NCBI Taxonomy" id="91930"/>
    <lineage>
        <taxon>Eukaryota</taxon>
        <taxon>Fungi</taxon>
        <taxon>Dikarya</taxon>
        <taxon>Ascomycota</taxon>
        <taxon>Pezizomycotina</taxon>
        <taxon>Sordariomycetes</taxon>
        <taxon>Sordariomycetidae</taxon>
        <taxon>Coniochaetales</taxon>
        <taxon>Coniochaetaceae</taxon>
        <taxon>Coniochaeta</taxon>
    </lineage>
</organism>
<evidence type="ECO:0000313" key="8">
    <source>
        <dbReference type="Proteomes" id="UP001174691"/>
    </source>
</evidence>
<evidence type="ECO:0000256" key="5">
    <source>
        <dbReference type="ARBA" id="ARBA00023136"/>
    </source>
</evidence>
<protein>
    <submittedName>
        <fullName evidence="7">MFS general substrate transporter</fullName>
    </submittedName>
</protein>
<feature type="transmembrane region" description="Helical" evidence="6">
    <location>
        <begin position="211"/>
        <end position="232"/>
    </location>
</feature>
<dbReference type="SUPFAM" id="SSF103473">
    <property type="entry name" value="MFS general substrate transporter"/>
    <property type="match status" value="1"/>
</dbReference>
<keyword evidence="8" id="KW-1185">Reference proteome</keyword>
<dbReference type="PANTHER" id="PTHR43791:SF32">
    <property type="entry name" value="MAJOR FACILITATOR SUPERFAMILY (MFS) PROFILE DOMAIN-CONTAINING PROTEIN"/>
    <property type="match status" value="1"/>
</dbReference>
<feature type="transmembrane region" description="Helical" evidence="6">
    <location>
        <begin position="125"/>
        <end position="144"/>
    </location>
</feature>
<feature type="transmembrane region" description="Helical" evidence="6">
    <location>
        <begin position="365"/>
        <end position="385"/>
    </location>
</feature>
<dbReference type="GO" id="GO:0022857">
    <property type="term" value="F:transmembrane transporter activity"/>
    <property type="evidence" value="ECO:0007669"/>
    <property type="project" value="InterPro"/>
</dbReference>
<evidence type="ECO:0000256" key="2">
    <source>
        <dbReference type="ARBA" id="ARBA00022448"/>
    </source>
</evidence>
<dbReference type="InterPro" id="IPR011701">
    <property type="entry name" value="MFS"/>
</dbReference>
<feature type="transmembrane region" description="Helical" evidence="6">
    <location>
        <begin position="176"/>
        <end position="199"/>
    </location>
</feature>
<dbReference type="EMBL" id="JANBVN010000096">
    <property type="protein sequence ID" value="KAJ9144773.1"/>
    <property type="molecule type" value="Genomic_DNA"/>
</dbReference>
<dbReference type="PANTHER" id="PTHR43791">
    <property type="entry name" value="PERMEASE-RELATED"/>
    <property type="match status" value="1"/>
</dbReference>
<feature type="transmembrane region" description="Helical" evidence="6">
    <location>
        <begin position="486"/>
        <end position="508"/>
    </location>
</feature>
<keyword evidence="5 6" id="KW-0472">Membrane</keyword>
<feature type="transmembrane region" description="Helical" evidence="6">
    <location>
        <begin position="392"/>
        <end position="412"/>
    </location>
</feature>
<evidence type="ECO:0000256" key="6">
    <source>
        <dbReference type="SAM" id="Phobius"/>
    </source>
</evidence>
<sequence length="543" mass="60144">MASQTPEVGTLAGLRESKSTGTDGTTFVITADVAAGTDSNSEKHDVESNEDGCFHQYIERNGKQVLVSWTKAEEARVVRKADFLFLPLFTLMFTWMAIDRTNVSGVLTSTFLKDTKMTRDEANTGVSLLWFGIVLLEIPSNVVLHRIGAHYWIPGQVVFWGLIEAFQSFVKNSGGWYAARLFLGLAESGFIPGGLYILSRWYTQDELAKRTVIFFFGPSISASFGSLISAGALRLEGNQGLKGWQWIFIICGVSTIATGILAFILLPKSPHHTNRLCGGLVPVHGWLSEREADVFVARILRRDPKKGQAATLSITLKDIKDVLLSWETWPYLLVCLSGLQCVGGLSTWGATIIQSLGFSRIRANLLNVPGPILASITGLAVSYLVDRHKRFGYAIIFSAVWTLAGLIALYRLPVTSKSSWSFYAAYVVTQASPSWQPLNVTWLALNFDTPQKRAIAYAVYIGCSNLGGTYGNQVFRGSDAPLYRKAWAACISLGAVWLGILILQTAAFKWLNRRFIQRVKEQPELESKALFTNGKGQKFRYYW</sequence>
<feature type="transmembrane region" description="Helical" evidence="6">
    <location>
        <begin position="329"/>
        <end position="353"/>
    </location>
</feature>
<evidence type="ECO:0000256" key="4">
    <source>
        <dbReference type="ARBA" id="ARBA00022989"/>
    </source>
</evidence>
<dbReference type="Gene3D" id="1.20.1250.20">
    <property type="entry name" value="MFS general substrate transporter like domains"/>
    <property type="match status" value="2"/>
</dbReference>
<gene>
    <name evidence="7" type="ORF">NKR19_g6309</name>
</gene>
<dbReference type="Pfam" id="PF07690">
    <property type="entry name" value="MFS_1"/>
    <property type="match status" value="1"/>
</dbReference>
<comment type="caution">
    <text evidence="7">The sequence shown here is derived from an EMBL/GenBank/DDBJ whole genome shotgun (WGS) entry which is preliminary data.</text>
</comment>
<dbReference type="Proteomes" id="UP001174691">
    <property type="component" value="Unassembled WGS sequence"/>
</dbReference>
<name>A0AA38REX3_9PEZI</name>
<evidence type="ECO:0000313" key="7">
    <source>
        <dbReference type="EMBL" id="KAJ9144773.1"/>
    </source>
</evidence>
<dbReference type="InterPro" id="IPR036259">
    <property type="entry name" value="MFS_trans_sf"/>
</dbReference>